<dbReference type="GO" id="GO:0012505">
    <property type="term" value="C:endomembrane system"/>
    <property type="evidence" value="ECO:0007669"/>
    <property type="project" value="TreeGrafter"/>
</dbReference>
<reference evidence="2" key="1">
    <citation type="submission" date="2008-01" db="EMBL/GenBank/DDBJ databases">
        <title>Complete sequence of chromosome of Caulobacter sp. K31.</title>
        <authorList>
            <consortium name="US DOE Joint Genome Institute"/>
            <person name="Copeland A."/>
            <person name="Lucas S."/>
            <person name="Lapidus A."/>
            <person name="Barry K."/>
            <person name="Glavina del Rio T."/>
            <person name="Dalin E."/>
            <person name="Tice H."/>
            <person name="Pitluck S."/>
            <person name="Bruce D."/>
            <person name="Goodwin L."/>
            <person name="Thompson L.S."/>
            <person name="Brettin T."/>
            <person name="Detter J.C."/>
            <person name="Han C."/>
            <person name="Schmutz J."/>
            <person name="Larimer F."/>
            <person name="Land M."/>
            <person name="Hauser L."/>
            <person name="Kyrpides N."/>
            <person name="Kim E."/>
            <person name="Stephens C."/>
            <person name="Richardson P."/>
        </authorList>
    </citation>
    <scope>NUCLEOTIDE SEQUENCE [LARGE SCALE GENOMIC DNA]</scope>
    <source>
        <strain evidence="2">K31</strain>
    </source>
</reference>
<dbReference type="STRING" id="366602.Caul_3620"/>
<name>B0T7Y4_CAUSK</name>
<evidence type="ECO:0000313" key="2">
    <source>
        <dbReference type="EMBL" id="ABZ72747.1"/>
    </source>
</evidence>
<dbReference type="SUPFAM" id="SSF75304">
    <property type="entry name" value="Amidase signature (AS) enzymes"/>
    <property type="match status" value="1"/>
</dbReference>
<dbReference type="Gene3D" id="3.90.1300.10">
    <property type="entry name" value="Amidase signature (AS) domain"/>
    <property type="match status" value="1"/>
</dbReference>
<dbReference type="Pfam" id="PF01425">
    <property type="entry name" value="Amidase"/>
    <property type="match status" value="1"/>
</dbReference>
<dbReference type="KEGG" id="cak:Caul_3620"/>
<dbReference type="PANTHER" id="PTHR43372">
    <property type="entry name" value="FATTY-ACID AMIDE HYDROLASE"/>
    <property type="match status" value="1"/>
</dbReference>
<dbReference type="HOGENOM" id="CLU_009600_0_4_5"/>
<feature type="domain" description="Amidase" evidence="1">
    <location>
        <begin position="25"/>
        <end position="455"/>
    </location>
</feature>
<accession>B0T7Y4</accession>
<dbReference type="InterPro" id="IPR023631">
    <property type="entry name" value="Amidase_dom"/>
</dbReference>
<dbReference type="InterPro" id="IPR036928">
    <property type="entry name" value="AS_sf"/>
</dbReference>
<gene>
    <name evidence="2" type="ordered locus">Caul_3620</name>
</gene>
<evidence type="ECO:0000259" key="1">
    <source>
        <dbReference type="Pfam" id="PF01425"/>
    </source>
</evidence>
<dbReference type="PANTHER" id="PTHR43372:SF4">
    <property type="entry name" value="FATTY-ACID AMIDE HYDROLASE 2"/>
    <property type="match status" value="1"/>
</dbReference>
<organism evidence="2">
    <name type="scientific">Caulobacter sp. (strain K31)</name>
    <dbReference type="NCBI Taxonomy" id="366602"/>
    <lineage>
        <taxon>Bacteria</taxon>
        <taxon>Pseudomonadati</taxon>
        <taxon>Pseudomonadota</taxon>
        <taxon>Alphaproteobacteria</taxon>
        <taxon>Caulobacterales</taxon>
        <taxon>Caulobacteraceae</taxon>
        <taxon>Caulobacter</taxon>
    </lineage>
</organism>
<sequence length="473" mass="50602">MDFLQLDAVDQIEALARSQITAVRALELAVERADALQARVNAVTSRRIGAARAEAQAIDEARQRGQKLGRLAGLPMTVKDTLDIEGLPASAGRMDLTNRQVHDAEVVRRVRSEGAVVWGHTNTPVNAGDWQTHNKLYGVTRNPWNEALTCGGSSGGSAAALAAGISALEIGADIAGSLRIPASLCGVMALKPTFGLISQAGLVPPAEGELDMAVVGPMARSARDLALLFSILTEAPATTGVSVPLRGLRAGLWLDESGFATDLEIRRSAERFAETLRDEGARVEACRGPIGGEAILETYTSLIYPLLWANAPRSELAVYRALRLPAKLARRLGAGPLSWAKGVLAATSSAAEQRRAQVERLRLAADVQTFFEQFDVLIAPTAPTPAFPHDHRSIHLRRLKLTDGRKTSYLQMMAWPALASVWKLPALAFPIGLSRDGLPIGVQLMGRPGSDTFLLDLAQTLEARLGGFQFPQG</sequence>
<dbReference type="AlphaFoldDB" id="B0T7Y4"/>
<proteinExistence type="predicted"/>
<dbReference type="InterPro" id="IPR052739">
    <property type="entry name" value="FAAH2"/>
</dbReference>
<protein>
    <submittedName>
        <fullName evidence="2">Amidase</fullName>
    </submittedName>
</protein>
<dbReference type="EMBL" id="CP000927">
    <property type="protein sequence ID" value="ABZ72747.1"/>
    <property type="molecule type" value="Genomic_DNA"/>
</dbReference>
<dbReference type="eggNOG" id="COG0154">
    <property type="taxonomic scope" value="Bacteria"/>
</dbReference>
<dbReference type="OrthoDB" id="9814821at2"/>